<comment type="caution">
    <text evidence="7">The sequence shown here is derived from an EMBL/GenBank/DDBJ whole genome shotgun (WGS) entry which is preliminary data.</text>
</comment>
<proteinExistence type="predicted"/>
<organism evidence="7 8">
    <name type="scientific">Loxostege sticticalis</name>
    <name type="common">Beet webworm moth</name>
    <dbReference type="NCBI Taxonomy" id="481309"/>
    <lineage>
        <taxon>Eukaryota</taxon>
        <taxon>Metazoa</taxon>
        <taxon>Ecdysozoa</taxon>
        <taxon>Arthropoda</taxon>
        <taxon>Hexapoda</taxon>
        <taxon>Insecta</taxon>
        <taxon>Pterygota</taxon>
        <taxon>Neoptera</taxon>
        <taxon>Endopterygota</taxon>
        <taxon>Lepidoptera</taxon>
        <taxon>Glossata</taxon>
        <taxon>Ditrysia</taxon>
        <taxon>Pyraloidea</taxon>
        <taxon>Crambidae</taxon>
        <taxon>Pyraustinae</taxon>
        <taxon>Loxostege</taxon>
    </lineage>
</organism>
<reference evidence="7 8" key="1">
    <citation type="submission" date="2024-06" db="EMBL/GenBank/DDBJ databases">
        <title>A chromosome-level genome assembly of beet webworm, Loxostege sticticalis.</title>
        <authorList>
            <person name="Zhang Y."/>
        </authorList>
    </citation>
    <scope>NUCLEOTIDE SEQUENCE [LARGE SCALE GENOMIC DNA]</scope>
    <source>
        <strain evidence="7">AQ028</strain>
        <tissue evidence="7">Male pupae</tissue>
    </source>
</reference>
<sequence>MQYMVFKIVPLDWSLPVIIFNICISYQIIVLNRLLSMSSGDQVLEILNIYKEIYDTLQVVKKYFDILYMLALLMTAPELIFMTYLGLLQFKGLGKPDESIPGYVVRMVYNIEIFMVTSLPAVSAGLVTSAVEDLKLILLDRLLRERNKAHEQDLKMFLQYVTWRPMRFTLFKVVPLDWTLPVIILNVCITYQIIIVQFTNLYYFF</sequence>
<dbReference type="GO" id="GO:0005886">
    <property type="term" value="C:plasma membrane"/>
    <property type="evidence" value="ECO:0007669"/>
    <property type="project" value="UniProtKB-SubCell"/>
</dbReference>
<evidence type="ECO:0000256" key="1">
    <source>
        <dbReference type="ARBA" id="ARBA00004651"/>
    </source>
</evidence>
<keyword evidence="4 6" id="KW-1133">Transmembrane helix</keyword>
<evidence type="ECO:0000256" key="6">
    <source>
        <dbReference type="SAM" id="Phobius"/>
    </source>
</evidence>
<dbReference type="AlphaFoldDB" id="A0ABD0SHG0"/>
<evidence type="ECO:0000313" key="7">
    <source>
        <dbReference type="EMBL" id="KAL0819275.1"/>
    </source>
</evidence>
<keyword evidence="5 6" id="KW-0472">Membrane</keyword>
<feature type="transmembrane region" description="Helical" evidence="6">
    <location>
        <begin position="108"/>
        <end position="131"/>
    </location>
</feature>
<evidence type="ECO:0000256" key="3">
    <source>
        <dbReference type="ARBA" id="ARBA00022692"/>
    </source>
</evidence>
<comment type="subcellular location">
    <subcellularLocation>
        <location evidence="1">Cell membrane</location>
        <topology evidence="1">Multi-pass membrane protein</topology>
    </subcellularLocation>
</comment>
<feature type="transmembrane region" description="Helical" evidence="6">
    <location>
        <begin position="178"/>
        <end position="204"/>
    </location>
</feature>
<protein>
    <recommendedName>
        <fullName evidence="9">Gustatory receptor</fullName>
    </recommendedName>
</protein>
<name>A0ABD0SHG0_LOXSC</name>
<keyword evidence="3 6" id="KW-0812">Transmembrane</keyword>
<evidence type="ECO:0000256" key="4">
    <source>
        <dbReference type="ARBA" id="ARBA00022989"/>
    </source>
</evidence>
<dbReference type="Pfam" id="PF08395">
    <property type="entry name" value="7tm_7"/>
    <property type="match status" value="1"/>
</dbReference>
<evidence type="ECO:0008006" key="9">
    <source>
        <dbReference type="Google" id="ProtNLM"/>
    </source>
</evidence>
<dbReference type="EMBL" id="JBEDNZ010000021">
    <property type="protein sequence ID" value="KAL0819275.1"/>
    <property type="molecule type" value="Genomic_DNA"/>
</dbReference>
<feature type="transmembrane region" description="Helical" evidence="6">
    <location>
        <begin position="12"/>
        <end position="29"/>
    </location>
</feature>
<evidence type="ECO:0000256" key="5">
    <source>
        <dbReference type="ARBA" id="ARBA00023136"/>
    </source>
</evidence>
<keyword evidence="2" id="KW-1003">Cell membrane</keyword>
<dbReference type="Proteomes" id="UP001549921">
    <property type="component" value="Unassembled WGS sequence"/>
</dbReference>
<evidence type="ECO:0000313" key="8">
    <source>
        <dbReference type="Proteomes" id="UP001549921"/>
    </source>
</evidence>
<accession>A0ABD0SHG0</accession>
<gene>
    <name evidence="7" type="ORF">ABMA28_008515</name>
</gene>
<evidence type="ECO:0000256" key="2">
    <source>
        <dbReference type="ARBA" id="ARBA00022475"/>
    </source>
</evidence>
<dbReference type="InterPro" id="IPR013604">
    <property type="entry name" value="7TM_chemorcpt"/>
</dbReference>
<feature type="transmembrane region" description="Helical" evidence="6">
    <location>
        <begin position="66"/>
        <end position="87"/>
    </location>
</feature>